<dbReference type="Proteomes" id="UP000504624">
    <property type="component" value="Unplaced"/>
</dbReference>
<evidence type="ECO:0000256" key="7">
    <source>
        <dbReference type="ARBA" id="ARBA00023180"/>
    </source>
</evidence>
<protein>
    <submittedName>
        <fullName evidence="13 14">OX-2 membrane glycoprotein-like</fullName>
    </submittedName>
</protein>
<dbReference type="GO" id="GO:0043031">
    <property type="term" value="P:negative regulation of macrophage activation"/>
    <property type="evidence" value="ECO:0007669"/>
    <property type="project" value="InterPro"/>
</dbReference>
<evidence type="ECO:0000313" key="14">
    <source>
        <dbReference type="RefSeq" id="XP_017677362.1"/>
    </source>
</evidence>
<dbReference type="InterPro" id="IPR013106">
    <property type="entry name" value="Ig_V-set"/>
</dbReference>
<feature type="signal peptide" evidence="10">
    <location>
        <begin position="1"/>
        <end position="18"/>
    </location>
</feature>
<evidence type="ECO:0000313" key="12">
    <source>
        <dbReference type="Proteomes" id="UP000504624"/>
    </source>
</evidence>
<dbReference type="OrthoDB" id="9422141at2759"/>
<dbReference type="InterPro" id="IPR003599">
    <property type="entry name" value="Ig_sub"/>
</dbReference>
<dbReference type="GeneID" id="108500703"/>
<evidence type="ECO:0000256" key="9">
    <source>
        <dbReference type="SAM" id="Phobius"/>
    </source>
</evidence>
<keyword evidence="12" id="KW-1185">Reference proteome</keyword>
<keyword evidence="8" id="KW-0393">Immunoglobulin domain</keyword>
<dbReference type="GO" id="GO:0009986">
    <property type="term" value="C:cell surface"/>
    <property type="evidence" value="ECO:0007669"/>
    <property type="project" value="TreeGrafter"/>
</dbReference>
<dbReference type="RefSeq" id="XP_017677361.1">
    <property type="nucleotide sequence ID" value="XM_017821872.1"/>
</dbReference>
<evidence type="ECO:0000256" key="6">
    <source>
        <dbReference type="ARBA" id="ARBA00023157"/>
    </source>
</evidence>
<feature type="transmembrane region" description="Helical" evidence="9">
    <location>
        <begin position="223"/>
        <end position="244"/>
    </location>
</feature>
<feature type="domain" description="Ig-like" evidence="11">
    <location>
        <begin position="22"/>
        <end position="120"/>
    </location>
</feature>
<dbReference type="AlphaFoldDB" id="A0A6J0HTT4"/>
<keyword evidence="7" id="KW-0325">Glycoprotein</keyword>
<keyword evidence="3 10" id="KW-0732">Signal</keyword>
<dbReference type="GO" id="GO:0016020">
    <property type="term" value="C:membrane"/>
    <property type="evidence" value="ECO:0007669"/>
    <property type="project" value="UniProtKB-SubCell"/>
</dbReference>
<evidence type="ECO:0000259" key="11">
    <source>
        <dbReference type="PROSITE" id="PS50835"/>
    </source>
</evidence>
<dbReference type="PANTHER" id="PTHR46841">
    <property type="entry name" value="OX-2 MEMBRANE GLYCOPROTEIN"/>
    <property type="match status" value="1"/>
</dbReference>
<evidence type="ECO:0000256" key="1">
    <source>
        <dbReference type="ARBA" id="ARBA00004479"/>
    </source>
</evidence>
<dbReference type="PROSITE" id="PS50835">
    <property type="entry name" value="IG_LIKE"/>
    <property type="match status" value="1"/>
</dbReference>
<evidence type="ECO:0000313" key="15">
    <source>
        <dbReference type="RefSeq" id="XP_017677363.1"/>
    </source>
</evidence>
<keyword evidence="4 9" id="KW-1133">Transmembrane helix</keyword>
<dbReference type="Gene3D" id="2.60.40.10">
    <property type="entry name" value="Immunoglobulins"/>
    <property type="match status" value="2"/>
</dbReference>
<comment type="subcellular location">
    <subcellularLocation>
        <location evidence="1">Membrane</location>
        <topology evidence="1">Single-pass type I membrane protein</topology>
    </subcellularLocation>
</comment>
<dbReference type="PANTHER" id="PTHR46841:SF3">
    <property type="entry name" value="OX-2 MEMBRANE GLYCOPROTEIN"/>
    <property type="match status" value="1"/>
</dbReference>
<dbReference type="GO" id="GO:0098632">
    <property type="term" value="F:cell-cell adhesion mediator activity"/>
    <property type="evidence" value="ECO:0007669"/>
    <property type="project" value="InterPro"/>
</dbReference>
<feature type="chain" id="PRO_5044637389" evidence="10">
    <location>
        <begin position="19"/>
        <end position="252"/>
    </location>
</feature>
<dbReference type="SMART" id="SM00409">
    <property type="entry name" value="IG"/>
    <property type="match status" value="1"/>
</dbReference>
<dbReference type="GO" id="GO:0034113">
    <property type="term" value="P:heterotypic cell-cell adhesion"/>
    <property type="evidence" value="ECO:0007669"/>
    <property type="project" value="TreeGrafter"/>
</dbReference>
<evidence type="ECO:0000256" key="5">
    <source>
        <dbReference type="ARBA" id="ARBA00023136"/>
    </source>
</evidence>
<dbReference type="GO" id="GO:0030424">
    <property type="term" value="C:axon"/>
    <property type="evidence" value="ECO:0007669"/>
    <property type="project" value="TreeGrafter"/>
</dbReference>
<dbReference type="SUPFAM" id="SSF48726">
    <property type="entry name" value="Immunoglobulin"/>
    <property type="match status" value="2"/>
</dbReference>
<accession>A0A6J0HTT4</accession>
<dbReference type="CDD" id="cd05846">
    <property type="entry name" value="IgV_1_MRC-OX-2_like"/>
    <property type="match status" value="1"/>
</dbReference>
<dbReference type="InterPro" id="IPR013162">
    <property type="entry name" value="CD80_C2-set"/>
</dbReference>
<gene>
    <name evidence="13 14 15" type="primary">LOC108500703</name>
</gene>
<sequence length="252" mass="27887">MTFRFLVLCLACSGLGKAKVVPQAEEIQVRVGDNAPLSCALTEPMDVVQVTWQKGSEKSLKNIATYSKLKGLRIHKSYQDRMNFTSLELNETSITFWDTTMDDSGCYLCLFNTFPSGSVSGRTCLSVFGLNASVHYNISEGHLVAVCSAVGFPEPTITWNDLFDSAPTQEVVSHASGVVSITSTLHVSNPQRIRAQDLICRVNNTKETRELPVRINGEEGPSLLWLLIIAVIVTVVVVVCLLFWRKKICRRC</sequence>
<keyword evidence="2 9" id="KW-0812">Transmembrane</keyword>
<dbReference type="InterPro" id="IPR036179">
    <property type="entry name" value="Ig-like_dom_sf"/>
</dbReference>
<keyword evidence="6" id="KW-1015">Disulfide bond</keyword>
<evidence type="ECO:0000256" key="4">
    <source>
        <dbReference type="ARBA" id="ARBA00022989"/>
    </source>
</evidence>
<dbReference type="GO" id="GO:0043025">
    <property type="term" value="C:neuronal cell body"/>
    <property type="evidence" value="ECO:0007669"/>
    <property type="project" value="TreeGrafter"/>
</dbReference>
<dbReference type="InterPro" id="IPR047164">
    <property type="entry name" value="OX2G-like"/>
</dbReference>
<dbReference type="RefSeq" id="XP_017677363.1">
    <property type="nucleotide sequence ID" value="XM_017821874.1"/>
</dbReference>
<name>A0A6J0HTT4_9PASS</name>
<evidence type="ECO:0000256" key="8">
    <source>
        <dbReference type="ARBA" id="ARBA00023319"/>
    </source>
</evidence>
<dbReference type="GO" id="GO:0150079">
    <property type="term" value="P:negative regulation of neuroinflammatory response"/>
    <property type="evidence" value="ECO:0007669"/>
    <property type="project" value="TreeGrafter"/>
</dbReference>
<evidence type="ECO:0000256" key="10">
    <source>
        <dbReference type="SAM" id="SignalP"/>
    </source>
</evidence>
<dbReference type="RefSeq" id="XP_017677362.1">
    <property type="nucleotide sequence ID" value="XM_017821873.1"/>
</dbReference>
<dbReference type="InterPro" id="IPR013783">
    <property type="entry name" value="Ig-like_fold"/>
</dbReference>
<reference evidence="13 14" key="1">
    <citation type="submission" date="2025-04" db="UniProtKB">
        <authorList>
            <consortium name="RefSeq"/>
        </authorList>
    </citation>
    <scope>IDENTIFICATION</scope>
</reference>
<dbReference type="InterPro" id="IPR007110">
    <property type="entry name" value="Ig-like_dom"/>
</dbReference>
<evidence type="ECO:0000313" key="13">
    <source>
        <dbReference type="RefSeq" id="XP_017677361.1"/>
    </source>
</evidence>
<keyword evidence="5 9" id="KW-0472">Membrane</keyword>
<evidence type="ECO:0000256" key="3">
    <source>
        <dbReference type="ARBA" id="ARBA00022729"/>
    </source>
</evidence>
<dbReference type="Pfam" id="PF07686">
    <property type="entry name" value="V-set"/>
    <property type="match status" value="1"/>
</dbReference>
<dbReference type="InterPro" id="IPR033321">
    <property type="entry name" value="CD200_Ig_V_dom"/>
</dbReference>
<dbReference type="SMART" id="SM00406">
    <property type="entry name" value="IGv"/>
    <property type="match status" value="1"/>
</dbReference>
<organism evidence="12 13">
    <name type="scientific">Lepidothrix coronata</name>
    <name type="common">blue-crowned manakin</name>
    <dbReference type="NCBI Taxonomy" id="321398"/>
    <lineage>
        <taxon>Eukaryota</taxon>
        <taxon>Metazoa</taxon>
        <taxon>Chordata</taxon>
        <taxon>Craniata</taxon>
        <taxon>Vertebrata</taxon>
        <taxon>Euteleostomi</taxon>
        <taxon>Archelosauria</taxon>
        <taxon>Archosauria</taxon>
        <taxon>Dinosauria</taxon>
        <taxon>Saurischia</taxon>
        <taxon>Theropoda</taxon>
        <taxon>Coelurosauria</taxon>
        <taxon>Aves</taxon>
        <taxon>Neognathae</taxon>
        <taxon>Neoaves</taxon>
        <taxon>Telluraves</taxon>
        <taxon>Australaves</taxon>
        <taxon>Passeriformes</taxon>
        <taxon>Pipridae</taxon>
        <taxon>Lepidothrix</taxon>
    </lineage>
</organism>
<evidence type="ECO:0000256" key="2">
    <source>
        <dbReference type="ARBA" id="ARBA00022692"/>
    </source>
</evidence>
<proteinExistence type="predicted"/>
<dbReference type="GO" id="GO:0050776">
    <property type="term" value="P:regulation of immune response"/>
    <property type="evidence" value="ECO:0007669"/>
    <property type="project" value="InterPro"/>
</dbReference>
<dbReference type="Pfam" id="PF08205">
    <property type="entry name" value="C2-set_2"/>
    <property type="match status" value="1"/>
</dbReference>